<dbReference type="GO" id="GO:0004523">
    <property type="term" value="F:RNA-DNA hybrid ribonuclease activity"/>
    <property type="evidence" value="ECO:0007669"/>
    <property type="project" value="InterPro"/>
</dbReference>
<dbReference type="EMBL" id="GGMR01015785">
    <property type="protein sequence ID" value="MBY28404.1"/>
    <property type="molecule type" value="Transcribed_RNA"/>
</dbReference>
<feature type="domain" description="RNase H type-1" evidence="1">
    <location>
        <begin position="1"/>
        <end position="24"/>
    </location>
</feature>
<sequence length="102" mass="11766">MWVPSHIGISGNEKADTIAYEATKSPSSTKINILTSSETFNIIHHKLMEKWQKCWSNFPLSNKLRNVKLSIKKLKYPLTPNDRREEVNITRAKIDHSHLTHA</sequence>
<accession>A0A2S2PG74</accession>
<protein>
    <recommendedName>
        <fullName evidence="1">RNase H type-1 domain-containing protein</fullName>
    </recommendedName>
</protein>
<name>A0A2S2PG74_SCHGA</name>
<dbReference type="InterPro" id="IPR002156">
    <property type="entry name" value="RNaseH_domain"/>
</dbReference>
<organism evidence="2">
    <name type="scientific">Schizaphis graminum</name>
    <name type="common">Green bug aphid</name>
    <dbReference type="NCBI Taxonomy" id="13262"/>
    <lineage>
        <taxon>Eukaryota</taxon>
        <taxon>Metazoa</taxon>
        <taxon>Ecdysozoa</taxon>
        <taxon>Arthropoda</taxon>
        <taxon>Hexapoda</taxon>
        <taxon>Insecta</taxon>
        <taxon>Pterygota</taxon>
        <taxon>Neoptera</taxon>
        <taxon>Paraneoptera</taxon>
        <taxon>Hemiptera</taxon>
        <taxon>Sternorrhyncha</taxon>
        <taxon>Aphidomorpha</taxon>
        <taxon>Aphidoidea</taxon>
        <taxon>Aphididae</taxon>
        <taxon>Aphidini</taxon>
        <taxon>Schizaphis</taxon>
    </lineage>
</organism>
<reference evidence="2" key="1">
    <citation type="submission" date="2018-04" db="EMBL/GenBank/DDBJ databases">
        <title>Transcriptome of Schizaphis graminum biotype I.</title>
        <authorList>
            <person name="Scully E.D."/>
            <person name="Geib S.M."/>
            <person name="Palmer N.A."/>
            <person name="Koch K."/>
            <person name="Bradshaw J."/>
            <person name="Heng-Moss T."/>
            <person name="Sarath G."/>
        </authorList>
    </citation>
    <scope>NUCLEOTIDE SEQUENCE</scope>
</reference>
<gene>
    <name evidence="2" type="ORF">g.156922</name>
</gene>
<dbReference type="AlphaFoldDB" id="A0A2S2PG74"/>
<dbReference type="GO" id="GO:0003676">
    <property type="term" value="F:nucleic acid binding"/>
    <property type="evidence" value="ECO:0007669"/>
    <property type="project" value="InterPro"/>
</dbReference>
<evidence type="ECO:0000259" key="1">
    <source>
        <dbReference type="PROSITE" id="PS50879"/>
    </source>
</evidence>
<proteinExistence type="predicted"/>
<evidence type="ECO:0000313" key="2">
    <source>
        <dbReference type="EMBL" id="MBY28404.1"/>
    </source>
</evidence>
<dbReference type="PROSITE" id="PS50879">
    <property type="entry name" value="RNASE_H_1"/>
    <property type="match status" value="1"/>
</dbReference>